<dbReference type="Proteomes" id="UP000198762">
    <property type="component" value="Unassembled WGS sequence"/>
</dbReference>
<dbReference type="OrthoDB" id="9766472at2"/>
<evidence type="ECO:0000313" key="7">
    <source>
        <dbReference type="EMBL" id="SES96125.1"/>
    </source>
</evidence>
<evidence type="ECO:0000259" key="6">
    <source>
        <dbReference type="Pfam" id="PF00266"/>
    </source>
</evidence>
<dbReference type="Pfam" id="PF00266">
    <property type="entry name" value="Aminotran_5"/>
    <property type="match status" value="1"/>
</dbReference>
<dbReference type="GO" id="GO:0004760">
    <property type="term" value="F:L-serine-pyruvate transaminase activity"/>
    <property type="evidence" value="ECO:0007669"/>
    <property type="project" value="TreeGrafter"/>
</dbReference>
<gene>
    <name evidence="7" type="ORF">SAMN04487962_10353</name>
</gene>
<keyword evidence="7" id="KW-0808">Transferase</keyword>
<evidence type="ECO:0000256" key="2">
    <source>
        <dbReference type="ARBA" id="ARBA00009236"/>
    </source>
</evidence>
<sequence>MSRQVPQVDPEGLLEYSVVFNDRSLNHMSAVFQQVMRDISGTLKRAYNAEGAVVVPGGGSFGMEAVARQFAHDRRCLVLRNGWFSYRWSQIFDMGRIPSSASVLKASPVTPGHQPAWAPAPVDEVVRQIQQEKPEVVFAPHVETASGMVLPDDYLKAVGEAVSSVGGLFVLDCVASGALWVDMKACGVDVLITAPQKGWSASPCAALIALSGRALEKLEATTSSSFAADLKKWRTIMQAYEDGGHAYHATMPTDTLAILRDAMAETENTGFDVLKDRQWQLGQQVRAVFADAGFRSVAAEGFEAPGVVVLHTENTDIHNTRLFREQGLQTAAGVPLMCDEPENFLSFRVGLFGLEKLNNIDRTVDNLRQALAAIGKDAF</sequence>
<dbReference type="PIRSF" id="PIRSF000524">
    <property type="entry name" value="SPT"/>
    <property type="match status" value="1"/>
</dbReference>
<comment type="similarity">
    <text evidence="2">Belongs to the class-V pyridoxal-phosphate-dependent aminotransferase family.</text>
</comment>
<evidence type="ECO:0000313" key="8">
    <source>
        <dbReference type="Proteomes" id="UP000198762"/>
    </source>
</evidence>
<evidence type="ECO:0000256" key="4">
    <source>
        <dbReference type="PIRSR" id="PIRSR000524-1"/>
    </source>
</evidence>
<dbReference type="InterPro" id="IPR015424">
    <property type="entry name" value="PyrdxlP-dep_Trfase"/>
</dbReference>
<dbReference type="AlphaFoldDB" id="A0A1I0AP35"/>
<name>A0A1I0AP35_9GAMM</name>
<dbReference type="SUPFAM" id="SSF53383">
    <property type="entry name" value="PLP-dependent transferases"/>
    <property type="match status" value="1"/>
</dbReference>
<comment type="cofactor">
    <cofactor evidence="1 5">
        <name>pyridoxal 5'-phosphate</name>
        <dbReference type="ChEBI" id="CHEBI:597326"/>
    </cofactor>
</comment>
<feature type="modified residue" description="N6-(pyridoxal phosphate)lysine" evidence="5">
    <location>
        <position position="197"/>
    </location>
</feature>
<evidence type="ECO:0000256" key="3">
    <source>
        <dbReference type="ARBA" id="ARBA00022898"/>
    </source>
</evidence>
<dbReference type="GO" id="GO:0019265">
    <property type="term" value="P:glycine biosynthetic process, by transamination of glyoxylate"/>
    <property type="evidence" value="ECO:0007669"/>
    <property type="project" value="TreeGrafter"/>
</dbReference>
<accession>A0A1I0AP35</accession>
<keyword evidence="7" id="KW-0032">Aminotransferase</keyword>
<dbReference type="PANTHER" id="PTHR21152">
    <property type="entry name" value="AMINOTRANSFERASE CLASS V"/>
    <property type="match status" value="1"/>
</dbReference>
<dbReference type="InterPro" id="IPR024169">
    <property type="entry name" value="SP_NH2Trfase/AEP_transaminase"/>
</dbReference>
<dbReference type="Gene3D" id="3.90.1150.10">
    <property type="entry name" value="Aspartate Aminotransferase, domain 1"/>
    <property type="match status" value="1"/>
</dbReference>
<protein>
    <submittedName>
        <fullName evidence="7">Aspartate aminotransferase</fullName>
    </submittedName>
</protein>
<dbReference type="EMBL" id="FOHZ01000003">
    <property type="protein sequence ID" value="SES96125.1"/>
    <property type="molecule type" value="Genomic_DNA"/>
</dbReference>
<feature type="domain" description="Aminotransferase class V" evidence="6">
    <location>
        <begin position="23"/>
        <end position="321"/>
    </location>
</feature>
<reference evidence="8" key="1">
    <citation type="submission" date="2016-10" db="EMBL/GenBank/DDBJ databases">
        <authorList>
            <person name="Varghese N."/>
            <person name="Submissions S."/>
        </authorList>
    </citation>
    <scope>NUCLEOTIDE SEQUENCE [LARGE SCALE GENOMIC DNA]</scope>
    <source>
        <strain evidence="8">CGMCC 1.6489</strain>
    </source>
</reference>
<keyword evidence="8" id="KW-1185">Reference proteome</keyword>
<dbReference type="InterPro" id="IPR015421">
    <property type="entry name" value="PyrdxlP-dep_Trfase_major"/>
</dbReference>
<dbReference type="GO" id="GO:0008453">
    <property type="term" value="F:alanine-glyoxylate transaminase activity"/>
    <property type="evidence" value="ECO:0007669"/>
    <property type="project" value="TreeGrafter"/>
</dbReference>
<proteinExistence type="inferred from homology"/>
<keyword evidence="3 5" id="KW-0663">Pyridoxal phosphate</keyword>
<dbReference type="InterPro" id="IPR000192">
    <property type="entry name" value="Aminotrans_V_dom"/>
</dbReference>
<dbReference type="PANTHER" id="PTHR21152:SF40">
    <property type="entry name" value="ALANINE--GLYOXYLATE AMINOTRANSFERASE"/>
    <property type="match status" value="1"/>
</dbReference>
<dbReference type="RefSeq" id="WP_091849037.1">
    <property type="nucleotide sequence ID" value="NZ_FOHZ01000003.1"/>
</dbReference>
<evidence type="ECO:0000256" key="1">
    <source>
        <dbReference type="ARBA" id="ARBA00001933"/>
    </source>
</evidence>
<organism evidence="7 8">
    <name type="scientific">Marinobacter segnicrescens</name>
    <dbReference type="NCBI Taxonomy" id="430453"/>
    <lineage>
        <taxon>Bacteria</taxon>
        <taxon>Pseudomonadati</taxon>
        <taxon>Pseudomonadota</taxon>
        <taxon>Gammaproteobacteria</taxon>
        <taxon>Pseudomonadales</taxon>
        <taxon>Marinobacteraceae</taxon>
        <taxon>Marinobacter</taxon>
    </lineage>
</organism>
<evidence type="ECO:0000256" key="5">
    <source>
        <dbReference type="PIRSR" id="PIRSR000524-50"/>
    </source>
</evidence>
<dbReference type="STRING" id="430453.SAMN04487962_10353"/>
<feature type="binding site" evidence="4">
    <location>
        <position position="348"/>
    </location>
    <ligand>
        <name>substrate</name>
    </ligand>
</feature>
<dbReference type="Gene3D" id="3.40.640.10">
    <property type="entry name" value="Type I PLP-dependent aspartate aminotransferase-like (Major domain)"/>
    <property type="match status" value="1"/>
</dbReference>
<dbReference type="InterPro" id="IPR015422">
    <property type="entry name" value="PyrdxlP-dep_Trfase_small"/>
</dbReference>